<gene>
    <name evidence="2" type="ORF">J4Q44_G00124640</name>
</gene>
<evidence type="ECO:0000256" key="1">
    <source>
        <dbReference type="SAM" id="MobiDB-lite"/>
    </source>
</evidence>
<organism evidence="2 3">
    <name type="scientific">Coregonus suidteri</name>
    <dbReference type="NCBI Taxonomy" id="861788"/>
    <lineage>
        <taxon>Eukaryota</taxon>
        <taxon>Metazoa</taxon>
        <taxon>Chordata</taxon>
        <taxon>Craniata</taxon>
        <taxon>Vertebrata</taxon>
        <taxon>Euteleostomi</taxon>
        <taxon>Actinopterygii</taxon>
        <taxon>Neopterygii</taxon>
        <taxon>Teleostei</taxon>
        <taxon>Protacanthopterygii</taxon>
        <taxon>Salmoniformes</taxon>
        <taxon>Salmonidae</taxon>
        <taxon>Coregoninae</taxon>
        <taxon>Coregonus</taxon>
    </lineage>
</organism>
<dbReference type="EMBL" id="JAGTTL010000010">
    <property type="protein sequence ID" value="KAK6317064.1"/>
    <property type="molecule type" value="Genomic_DNA"/>
</dbReference>
<reference evidence="2 3" key="1">
    <citation type="submission" date="2021-04" db="EMBL/GenBank/DDBJ databases">
        <authorList>
            <person name="De Guttry C."/>
            <person name="Zahm M."/>
            <person name="Klopp C."/>
            <person name="Cabau C."/>
            <person name="Louis A."/>
            <person name="Berthelot C."/>
            <person name="Parey E."/>
            <person name="Roest Crollius H."/>
            <person name="Montfort J."/>
            <person name="Robinson-Rechavi M."/>
            <person name="Bucao C."/>
            <person name="Bouchez O."/>
            <person name="Gislard M."/>
            <person name="Lluch J."/>
            <person name="Milhes M."/>
            <person name="Lampietro C."/>
            <person name="Lopez Roques C."/>
            <person name="Donnadieu C."/>
            <person name="Braasch I."/>
            <person name="Desvignes T."/>
            <person name="Postlethwait J."/>
            <person name="Bobe J."/>
            <person name="Wedekind C."/>
            <person name="Guiguen Y."/>
        </authorList>
    </citation>
    <scope>NUCLEOTIDE SEQUENCE [LARGE SCALE GENOMIC DNA]</scope>
    <source>
        <strain evidence="2">Cs_M1</strain>
        <tissue evidence="2">Blood</tissue>
    </source>
</reference>
<dbReference type="Proteomes" id="UP001356427">
    <property type="component" value="Unassembled WGS sequence"/>
</dbReference>
<comment type="caution">
    <text evidence="2">The sequence shown here is derived from an EMBL/GenBank/DDBJ whole genome shotgun (WGS) entry which is preliminary data.</text>
</comment>
<feature type="region of interest" description="Disordered" evidence="1">
    <location>
        <begin position="1"/>
        <end position="34"/>
    </location>
</feature>
<protein>
    <submittedName>
        <fullName evidence="2">Uncharacterized protein</fullName>
    </submittedName>
</protein>
<dbReference type="AlphaFoldDB" id="A0AAN8LWR4"/>
<name>A0AAN8LWR4_9TELE</name>
<evidence type="ECO:0000313" key="3">
    <source>
        <dbReference type="Proteomes" id="UP001356427"/>
    </source>
</evidence>
<proteinExistence type="predicted"/>
<keyword evidence="3" id="KW-1185">Reference proteome</keyword>
<evidence type="ECO:0000313" key="2">
    <source>
        <dbReference type="EMBL" id="KAK6317064.1"/>
    </source>
</evidence>
<sequence length="101" mass="11313">MSEYEAARTTALQTSVALEEQQRPSGKSNTLKAKDKPQTIDSLLSVLGDIQTLSAAVVLSSEDNVEEDGGWGGALQRQKRQLTKVTFRKNYWEPFCFHCMF</sequence>
<accession>A0AAN8LWR4</accession>